<dbReference type="EMBL" id="CAFAAG010000012">
    <property type="protein sequence ID" value="CAB4787418.1"/>
    <property type="molecule type" value="Genomic_DNA"/>
</dbReference>
<proteinExistence type="predicted"/>
<accession>A0A6J6WX76</accession>
<evidence type="ECO:0000256" key="3">
    <source>
        <dbReference type="ARBA" id="ARBA00023163"/>
    </source>
</evidence>
<evidence type="ECO:0000256" key="2">
    <source>
        <dbReference type="ARBA" id="ARBA00023125"/>
    </source>
</evidence>
<keyword evidence="2" id="KW-0238">DNA-binding</keyword>
<dbReference type="GO" id="GO:0000976">
    <property type="term" value="F:transcription cis-regulatory region binding"/>
    <property type="evidence" value="ECO:0007669"/>
    <property type="project" value="TreeGrafter"/>
</dbReference>
<sequence length="230" mass="25688">MTKLIDQNYTDGPSPCQTVIGRVQAVARISAQERREQLVEAAIRVMSSEGLERATTRRIAEEAGTTQGVFHYAFQDKNELLTAVVGAITLEIEKILRRSVDPKQGLAQAINDAILGVWSYVQRDDGLQLMQYELTIFCRRTEGFEWLAEWQYARYAASTLEIFTESLQGQKLNITLPELTNFIVAAVDGLIIQYEVLHDVSRTENDIRNVVTAACALAGISPPKRVTSLL</sequence>
<keyword evidence="1" id="KW-0805">Transcription regulation</keyword>
<dbReference type="Gene3D" id="1.10.357.10">
    <property type="entry name" value="Tetracycline Repressor, domain 2"/>
    <property type="match status" value="1"/>
</dbReference>
<name>A0A6J6WX76_9ZZZZ</name>
<dbReference type="InterPro" id="IPR001647">
    <property type="entry name" value="HTH_TetR"/>
</dbReference>
<dbReference type="InterPro" id="IPR009057">
    <property type="entry name" value="Homeodomain-like_sf"/>
</dbReference>
<evidence type="ECO:0000313" key="5">
    <source>
        <dbReference type="EMBL" id="CAB4787418.1"/>
    </source>
</evidence>
<evidence type="ECO:0000259" key="4">
    <source>
        <dbReference type="PROSITE" id="PS50977"/>
    </source>
</evidence>
<dbReference type="SUPFAM" id="SSF46689">
    <property type="entry name" value="Homeodomain-like"/>
    <property type="match status" value="1"/>
</dbReference>
<dbReference type="PRINTS" id="PR00455">
    <property type="entry name" value="HTHTETR"/>
</dbReference>
<keyword evidence="3" id="KW-0804">Transcription</keyword>
<feature type="domain" description="HTH tetR-type" evidence="4">
    <location>
        <begin position="32"/>
        <end position="92"/>
    </location>
</feature>
<dbReference type="AlphaFoldDB" id="A0A6J6WX76"/>
<dbReference type="Pfam" id="PF00440">
    <property type="entry name" value="TetR_N"/>
    <property type="match status" value="1"/>
</dbReference>
<dbReference type="PROSITE" id="PS50977">
    <property type="entry name" value="HTH_TETR_2"/>
    <property type="match status" value="1"/>
</dbReference>
<reference evidence="5" key="1">
    <citation type="submission" date="2020-05" db="EMBL/GenBank/DDBJ databases">
        <authorList>
            <person name="Chiriac C."/>
            <person name="Salcher M."/>
            <person name="Ghai R."/>
            <person name="Kavagutti S V."/>
        </authorList>
    </citation>
    <scope>NUCLEOTIDE SEQUENCE</scope>
</reference>
<dbReference type="GO" id="GO:0003700">
    <property type="term" value="F:DNA-binding transcription factor activity"/>
    <property type="evidence" value="ECO:0007669"/>
    <property type="project" value="TreeGrafter"/>
</dbReference>
<dbReference type="PANTHER" id="PTHR30055">
    <property type="entry name" value="HTH-TYPE TRANSCRIPTIONAL REGULATOR RUTR"/>
    <property type="match status" value="1"/>
</dbReference>
<dbReference type="InterPro" id="IPR050109">
    <property type="entry name" value="HTH-type_TetR-like_transc_reg"/>
</dbReference>
<evidence type="ECO:0000256" key="1">
    <source>
        <dbReference type="ARBA" id="ARBA00023015"/>
    </source>
</evidence>
<organism evidence="5">
    <name type="scientific">freshwater metagenome</name>
    <dbReference type="NCBI Taxonomy" id="449393"/>
    <lineage>
        <taxon>unclassified sequences</taxon>
        <taxon>metagenomes</taxon>
        <taxon>ecological metagenomes</taxon>
    </lineage>
</organism>
<gene>
    <name evidence="5" type="ORF">UFOPK2975_00304</name>
</gene>
<dbReference type="PANTHER" id="PTHR30055:SF234">
    <property type="entry name" value="HTH-TYPE TRANSCRIPTIONAL REGULATOR BETI"/>
    <property type="match status" value="1"/>
</dbReference>
<protein>
    <submittedName>
        <fullName evidence="5">Unannotated protein</fullName>
    </submittedName>
</protein>